<name>A0A2K5WTM4_MACFA</name>
<evidence type="ECO:0000256" key="7">
    <source>
        <dbReference type="PROSITE-ProRule" id="PRU00401"/>
    </source>
</evidence>
<keyword evidence="2" id="KW-0677">Repeat</keyword>
<feature type="region of interest" description="Disordered" evidence="8">
    <location>
        <begin position="396"/>
        <end position="422"/>
    </location>
</feature>
<dbReference type="InterPro" id="IPR004018">
    <property type="entry name" value="RPEL_repeat"/>
</dbReference>
<sequence>MIPPLKSPAAFHEQRRSLERARTEDYLKRKIRSRPERSELVRMHILEETSAEPSLQAKQLKLKRARLADDLNEKIAQRPGPMELVEKNILPVESSLKEAIIVGQVNYPKVADSSSFDEDSSDALSPEQPASHESQGSVPSPLEARVSEPLPSATSASPTQQSQPKSASEKSQRSKKAKELKPKVKKLKYHQYIPPDQKQDRGAPPMDSSYAKILQQQQLFLQLQILNQQQQQHHNYQAILPAPPKSAGEALGSSGTPPVRSLSTTNSSSSSGAPGPCGLARQNSTSLTGKPGALPANLDDMKVAELKQELKLRSLPVSGTKTELIERLRAYQDQIGPVPGAPKAPATTSILHKAGEVVVAFPAARLSTGPALVAAGLAPTEVVVATVTSNGVVKFGSTGSTPPVSPTPSERSLLSTGDENSTPGDTFGEMVTSPLTQLTLQASPLQILVKEEGPRAGSCCLSPGGRAELEGRDKDQMLQEKDKQIEELTRMLRQKQQLVERLRLQLEQEKRAQQPAPTPVPTPAPLGMPVKQENSFSSCQLSRQPLGPAHPFSPSLAAPTTNHVDPCAAAPGPPSVMVKQEAVQPEPEPVPAPQLLLGPQGPGLIKGVAPPTLITDSTGTHLVLTVTNKNADSPGLSSGSPQQPSSQPGSPVPAASAQMDLEHPLQPVFGTPTSLLKKEPPGYEEAMSQQPKQQENGSSSQQMDDLFDILIQSGEISADFKEPPSLPGKKPSPKTACGSPLAAQPSPSAELPQAAPPPPGSPSLPGRLEDFLESSTGLPLLTSGHEGPEPLSLIDDLHSQMLSSTAILDHPPSPMDTSELHFAPEPSSTMGLDLADGHLDSMDWLELSSGGPVLSLAPLSTTAPSLFSTDFLDGHDLQLHWDSCL</sequence>
<evidence type="ECO:0000256" key="2">
    <source>
        <dbReference type="ARBA" id="ARBA00022737"/>
    </source>
</evidence>
<proteinExistence type="predicted"/>
<feature type="repeat" description="RPEL" evidence="7">
    <location>
        <begin position="25"/>
        <end position="50"/>
    </location>
</feature>
<feature type="compositionally biased region" description="Polar residues" evidence="8">
    <location>
        <begin position="410"/>
        <end position="422"/>
    </location>
</feature>
<dbReference type="SUPFAM" id="SSF68906">
    <property type="entry name" value="SAP domain"/>
    <property type="match status" value="1"/>
</dbReference>
<dbReference type="PROSITE" id="PS50800">
    <property type="entry name" value="SAP"/>
    <property type="match status" value="1"/>
</dbReference>
<dbReference type="Pfam" id="PF02037">
    <property type="entry name" value="SAP"/>
    <property type="match status" value="1"/>
</dbReference>
<evidence type="ECO:0000259" key="9">
    <source>
        <dbReference type="PROSITE" id="PS50800"/>
    </source>
</evidence>
<feature type="compositionally biased region" description="Basic and acidic residues" evidence="8">
    <location>
        <begin position="167"/>
        <end position="182"/>
    </location>
</feature>
<dbReference type="InterPro" id="IPR036361">
    <property type="entry name" value="SAP_dom_sf"/>
</dbReference>
<feature type="compositionally biased region" description="Low complexity" evidence="8">
    <location>
        <begin position="633"/>
        <end position="658"/>
    </location>
</feature>
<dbReference type="Gene3D" id="6.10.140.2040">
    <property type="match status" value="1"/>
</dbReference>
<keyword evidence="4" id="KW-0175">Coiled coil</keyword>
<dbReference type="Ensembl" id="ENSMFAT00000014811.2">
    <property type="protein sequence ID" value="ENSMFAP00000040543.2"/>
    <property type="gene ID" value="ENSMFAG00000046410.2"/>
</dbReference>
<dbReference type="Bgee" id="ENSMFAG00000046410">
    <property type="expression patterns" value="Expressed in bone marrow and 13 other cell types or tissues"/>
</dbReference>
<dbReference type="Proteomes" id="UP000233100">
    <property type="component" value="Chromosome 10"/>
</dbReference>
<evidence type="ECO:0000313" key="10">
    <source>
        <dbReference type="Ensembl" id="ENSMFAP00000040543.2"/>
    </source>
</evidence>
<feature type="domain" description="SAP" evidence="9">
    <location>
        <begin position="298"/>
        <end position="332"/>
    </location>
</feature>
<feature type="compositionally biased region" description="Low complexity" evidence="8">
    <location>
        <begin position="261"/>
        <end position="271"/>
    </location>
</feature>
<evidence type="ECO:0000313" key="11">
    <source>
        <dbReference type="Proteomes" id="UP000233100"/>
    </source>
</evidence>
<dbReference type="Gene3D" id="6.10.150.10">
    <property type="match status" value="1"/>
</dbReference>
<evidence type="ECO:0000256" key="4">
    <source>
        <dbReference type="ARBA" id="ARBA00023054"/>
    </source>
</evidence>
<dbReference type="SMART" id="SM00513">
    <property type="entry name" value="SAP"/>
    <property type="match status" value="1"/>
</dbReference>
<dbReference type="Gene3D" id="1.10.720.30">
    <property type="entry name" value="SAP domain"/>
    <property type="match status" value="1"/>
</dbReference>
<feature type="compositionally biased region" description="Low complexity" evidence="8">
    <location>
        <begin position="738"/>
        <end position="753"/>
    </location>
</feature>
<feature type="repeat" description="RPEL" evidence="7">
    <location>
        <begin position="69"/>
        <end position="94"/>
    </location>
</feature>
<feature type="compositionally biased region" description="Pro residues" evidence="8">
    <location>
        <begin position="516"/>
        <end position="526"/>
    </location>
</feature>
<dbReference type="PANTHER" id="PTHR22793:SF6">
    <property type="entry name" value="MYOCARDIN-RELATED TRANSCRIPTION FACTOR A"/>
    <property type="match status" value="1"/>
</dbReference>
<comment type="subcellular location">
    <subcellularLocation>
        <location evidence="1">Nucleus</location>
    </subcellularLocation>
</comment>
<accession>A0A2K5WTM4</accession>
<evidence type="ECO:0000256" key="1">
    <source>
        <dbReference type="ARBA" id="ARBA00004123"/>
    </source>
</evidence>
<dbReference type="GeneTree" id="ENSGT00950000182979"/>
<evidence type="ECO:0000256" key="6">
    <source>
        <dbReference type="ARBA" id="ARBA00023242"/>
    </source>
</evidence>
<reference evidence="10" key="2">
    <citation type="submission" date="2025-08" db="UniProtKB">
        <authorList>
            <consortium name="Ensembl"/>
        </authorList>
    </citation>
    <scope>IDENTIFICATION</scope>
</reference>
<dbReference type="GO" id="GO:1902895">
    <property type="term" value="P:positive regulation of miRNA transcription"/>
    <property type="evidence" value="ECO:0007669"/>
    <property type="project" value="UniProtKB-ARBA"/>
</dbReference>
<dbReference type="InterPro" id="IPR043451">
    <property type="entry name" value="Myocardin-like"/>
</dbReference>
<dbReference type="FunFam" id="1.10.720.30:FF:000002">
    <property type="entry name" value="Myocardin related transcription factor A"/>
    <property type="match status" value="1"/>
</dbReference>
<dbReference type="GO" id="GO:0005634">
    <property type="term" value="C:nucleus"/>
    <property type="evidence" value="ECO:0007669"/>
    <property type="project" value="UniProtKB-SubCell"/>
</dbReference>
<keyword evidence="6" id="KW-0539">Nucleus</keyword>
<dbReference type="AlphaFoldDB" id="A0A2K5WTM4"/>
<feature type="compositionally biased region" description="Low complexity" evidence="8">
    <location>
        <begin position="151"/>
        <end position="166"/>
    </location>
</feature>
<protein>
    <submittedName>
        <fullName evidence="10">Myocardin related transcription factor A</fullName>
    </submittedName>
</protein>
<dbReference type="PANTHER" id="PTHR22793">
    <property type="entry name" value="MYOCARDIN-RELATED TRANSCRIPTION FACTOR-RELATED"/>
    <property type="match status" value="1"/>
</dbReference>
<feature type="region of interest" description="Disordered" evidence="8">
    <location>
        <begin position="111"/>
        <end position="207"/>
    </location>
</feature>
<dbReference type="PROSITE" id="PS51073">
    <property type="entry name" value="RPEL"/>
    <property type="match status" value="2"/>
</dbReference>
<dbReference type="GO" id="GO:0051145">
    <property type="term" value="P:smooth muscle cell differentiation"/>
    <property type="evidence" value="ECO:0007669"/>
    <property type="project" value="TreeGrafter"/>
</dbReference>
<reference evidence="10 11" key="1">
    <citation type="submission" date="2013-03" db="EMBL/GenBank/DDBJ databases">
        <authorList>
            <person name="Warren W."/>
            <person name="Wilson R.K."/>
        </authorList>
    </citation>
    <scope>NUCLEOTIDE SEQUENCE</scope>
</reference>
<feature type="compositionally biased region" description="Polar residues" evidence="8">
    <location>
        <begin position="532"/>
        <end position="543"/>
    </location>
</feature>
<dbReference type="VEuPathDB" id="HostDB:ENSMFAG00000046410"/>
<dbReference type="GO" id="GO:0003713">
    <property type="term" value="F:transcription coactivator activity"/>
    <property type="evidence" value="ECO:0007669"/>
    <property type="project" value="TreeGrafter"/>
</dbReference>
<keyword evidence="11" id="KW-1185">Reference proteome</keyword>
<gene>
    <name evidence="10" type="primary">MRTFA</name>
</gene>
<feature type="compositionally biased region" description="Polar residues" evidence="8">
    <location>
        <begin position="687"/>
        <end position="701"/>
    </location>
</feature>
<evidence type="ECO:0000256" key="5">
    <source>
        <dbReference type="ARBA" id="ARBA00023163"/>
    </source>
</evidence>
<keyword evidence="3" id="KW-0805">Transcription regulation</keyword>
<feature type="region of interest" description="Disordered" evidence="8">
    <location>
        <begin position="508"/>
        <end position="546"/>
    </location>
</feature>
<keyword evidence="5" id="KW-0804">Transcription</keyword>
<organism evidence="10 11">
    <name type="scientific">Macaca fascicularis</name>
    <name type="common">Crab-eating macaque</name>
    <name type="synonym">Cynomolgus monkey</name>
    <dbReference type="NCBI Taxonomy" id="9541"/>
    <lineage>
        <taxon>Eukaryota</taxon>
        <taxon>Metazoa</taxon>
        <taxon>Chordata</taxon>
        <taxon>Craniata</taxon>
        <taxon>Vertebrata</taxon>
        <taxon>Euteleostomi</taxon>
        <taxon>Mammalia</taxon>
        <taxon>Eutheria</taxon>
        <taxon>Euarchontoglires</taxon>
        <taxon>Primates</taxon>
        <taxon>Haplorrhini</taxon>
        <taxon>Catarrhini</taxon>
        <taxon>Cercopithecidae</taxon>
        <taxon>Cercopithecinae</taxon>
        <taxon>Macaca</taxon>
    </lineage>
</organism>
<dbReference type="Pfam" id="PF02755">
    <property type="entry name" value="RPEL"/>
    <property type="match status" value="2"/>
</dbReference>
<reference evidence="10" key="3">
    <citation type="submission" date="2025-09" db="UniProtKB">
        <authorList>
            <consortium name="Ensembl"/>
        </authorList>
    </citation>
    <scope>IDENTIFICATION</scope>
</reference>
<dbReference type="GO" id="GO:0045944">
    <property type="term" value="P:positive regulation of transcription by RNA polymerase II"/>
    <property type="evidence" value="ECO:0007669"/>
    <property type="project" value="TreeGrafter"/>
</dbReference>
<feature type="region of interest" description="Disordered" evidence="8">
    <location>
        <begin position="718"/>
        <end position="770"/>
    </location>
</feature>
<feature type="region of interest" description="Disordered" evidence="8">
    <location>
        <begin position="629"/>
        <end position="701"/>
    </location>
</feature>
<feature type="region of interest" description="Disordered" evidence="8">
    <location>
        <begin position="241"/>
        <end position="295"/>
    </location>
</feature>
<dbReference type="SMART" id="SM00707">
    <property type="entry name" value="RPEL"/>
    <property type="match status" value="2"/>
</dbReference>
<evidence type="ECO:0000256" key="3">
    <source>
        <dbReference type="ARBA" id="ARBA00023015"/>
    </source>
</evidence>
<evidence type="ECO:0000256" key="8">
    <source>
        <dbReference type="SAM" id="MobiDB-lite"/>
    </source>
</evidence>
<dbReference type="InterPro" id="IPR003034">
    <property type="entry name" value="SAP_dom"/>
</dbReference>